<dbReference type="SMART" id="SM00829">
    <property type="entry name" value="PKS_ER"/>
    <property type="match status" value="1"/>
</dbReference>
<dbReference type="InterPro" id="IPR047122">
    <property type="entry name" value="Trans-enoyl_RdTase-like"/>
</dbReference>
<evidence type="ECO:0000313" key="3">
    <source>
        <dbReference type="Proteomes" id="UP000521872"/>
    </source>
</evidence>
<dbReference type="AlphaFoldDB" id="A0A8H4QFH5"/>
<proteinExistence type="predicted"/>
<dbReference type="InterPro" id="IPR036291">
    <property type="entry name" value="NAD(P)-bd_dom_sf"/>
</dbReference>
<evidence type="ECO:0000313" key="2">
    <source>
        <dbReference type="EMBL" id="KAF4610014.1"/>
    </source>
</evidence>
<dbReference type="SUPFAM" id="SSF50129">
    <property type="entry name" value="GroES-like"/>
    <property type="match status" value="1"/>
</dbReference>
<reference evidence="2 3" key="1">
    <citation type="submission" date="2019-12" db="EMBL/GenBank/DDBJ databases">
        <authorList>
            <person name="Floudas D."/>
            <person name="Bentzer J."/>
            <person name="Ahren D."/>
            <person name="Johansson T."/>
            <person name="Persson P."/>
            <person name="Tunlid A."/>
        </authorList>
    </citation>
    <scope>NUCLEOTIDE SEQUENCE [LARGE SCALE GENOMIC DNA]</scope>
    <source>
        <strain evidence="2 3">CBS 102.39</strain>
    </source>
</reference>
<comment type="caution">
    <text evidence="2">The sequence shown here is derived from an EMBL/GenBank/DDBJ whole genome shotgun (WGS) entry which is preliminary data.</text>
</comment>
<dbReference type="InterPro" id="IPR013149">
    <property type="entry name" value="ADH-like_C"/>
</dbReference>
<dbReference type="CDD" id="cd08249">
    <property type="entry name" value="enoyl_reductase_like"/>
    <property type="match status" value="1"/>
</dbReference>
<protein>
    <recommendedName>
        <fullName evidence="1">Enoyl reductase (ER) domain-containing protein</fullName>
    </recommendedName>
</protein>
<dbReference type="GO" id="GO:0016651">
    <property type="term" value="F:oxidoreductase activity, acting on NAD(P)H"/>
    <property type="evidence" value="ECO:0007669"/>
    <property type="project" value="InterPro"/>
</dbReference>
<dbReference type="Pfam" id="PF00107">
    <property type="entry name" value="ADH_zinc_N"/>
    <property type="match status" value="1"/>
</dbReference>
<organism evidence="2 3">
    <name type="scientific">Agrocybe pediades</name>
    <dbReference type="NCBI Taxonomy" id="84607"/>
    <lineage>
        <taxon>Eukaryota</taxon>
        <taxon>Fungi</taxon>
        <taxon>Dikarya</taxon>
        <taxon>Basidiomycota</taxon>
        <taxon>Agaricomycotina</taxon>
        <taxon>Agaricomycetes</taxon>
        <taxon>Agaricomycetidae</taxon>
        <taxon>Agaricales</taxon>
        <taxon>Agaricineae</taxon>
        <taxon>Strophariaceae</taxon>
        <taxon>Agrocybe</taxon>
    </lineage>
</organism>
<feature type="domain" description="Enoyl reductase (ER)" evidence="1">
    <location>
        <begin position="24"/>
        <end position="369"/>
    </location>
</feature>
<dbReference type="Gene3D" id="3.90.180.10">
    <property type="entry name" value="Medium-chain alcohol dehydrogenases, catalytic domain"/>
    <property type="match status" value="1"/>
</dbReference>
<dbReference type="SUPFAM" id="SSF51735">
    <property type="entry name" value="NAD(P)-binding Rossmann-fold domains"/>
    <property type="match status" value="1"/>
</dbReference>
<evidence type="ECO:0000259" key="1">
    <source>
        <dbReference type="SMART" id="SM00829"/>
    </source>
</evidence>
<accession>A0A8H4QFH5</accession>
<dbReference type="PANTHER" id="PTHR45348">
    <property type="entry name" value="HYPOTHETICAL OXIDOREDUCTASE (EUROFUNG)"/>
    <property type="match status" value="1"/>
</dbReference>
<dbReference type="EMBL" id="JAACJL010000059">
    <property type="protein sequence ID" value="KAF4610014.1"/>
    <property type="molecule type" value="Genomic_DNA"/>
</dbReference>
<dbReference type="Proteomes" id="UP000521872">
    <property type="component" value="Unassembled WGS sequence"/>
</dbReference>
<dbReference type="PANTHER" id="PTHR45348:SF2">
    <property type="entry name" value="ZINC-TYPE ALCOHOL DEHYDROGENASE-LIKE PROTEIN C2E1P3.01"/>
    <property type="match status" value="1"/>
</dbReference>
<dbReference type="InterPro" id="IPR013154">
    <property type="entry name" value="ADH-like_N"/>
</dbReference>
<gene>
    <name evidence="2" type="ORF">D9613_010314</name>
</gene>
<sequence length="375" mass="40345">MSSTELENNTTSMPTKQKALILKDFSEGYVLEDIDIPDPGPGELLVKIQAAALNPADWKVPKWKLALPLPAVLGSDIAGDVEKVGDGVQDFKVGDRVYVSMVHSYGCLSLISSDSFFPAENWKDRGGYQQYVLIKADVIAKIPDTVSYDEASTLPLAIATACSGLYTEIPHGIGLIPPTREEGHGKYSGIPIVVLGGASAVGQSVIQFAKLSGFGPIITTASLTNEEPLKRMGATHVVDRQLSPSETVSAITTIAGKPILHVYDVICSEATQQLAMDVIADGGRAAFPTPFLTAKSSKKVEIAQVFGAARSPHNYDLFKELYQGKVYEWLQNGLIVPNRYEVIPGGLKGVEEGLKRLEADDISRLKLVVHPQETA</sequence>
<dbReference type="InterPro" id="IPR020843">
    <property type="entry name" value="ER"/>
</dbReference>
<dbReference type="InterPro" id="IPR011032">
    <property type="entry name" value="GroES-like_sf"/>
</dbReference>
<dbReference type="Gene3D" id="3.40.50.720">
    <property type="entry name" value="NAD(P)-binding Rossmann-like Domain"/>
    <property type="match status" value="1"/>
</dbReference>
<dbReference type="Pfam" id="PF08240">
    <property type="entry name" value="ADH_N"/>
    <property type="match status" value="1"/>
</dbReference>
<name>A0A8H4QFH5_9AGAR</name>
<keyword evidence="3" id="KW-1185">Reference proteome</keyword>